<dbReference type="RefSeq" id="XP_007407970.1">
    <property type="nucleotide sequence ID" value="XM_007407908.1"/>
</dbReference>
<evidence type="ECO:0000256" key="1">
    <source>
        <dbReference type="ARBA" id="ARBA00004141"/>
    </source>
</evidence>
<feature type="transmembrane region" description="Helical" evidence="6">
    <location>
        <begin position="507"/>
        <end position="524"/>
    </location>
</feature>
<evidence type="ECO:0000256" key="5">
    <source>
        <dbReference type="SAM" id="MobiDB-lite"/>
    </source>
</evidence>
<dbReference type="KEGG" id="mlr:MELLADRAFT_115873"/>
<evidence type="ECO:0000313" key="8">
    <source>
        <dbReference type="Proteomes" id="UP000001072"/>
    </source>
</evidence>
<gene>
    <name evidence="7" type="ORF">MELLADRAFT_115873</name>
</gene>
<dbReference type="FunFam" id="1.20.1740.10:FF:000042">
    <property type="entry name" value="Similar to amino acid transporter"/>
    <property type="match status" value="1"/>
</dbReference>
<feature type="transmembrane region" description="Helical" evidence="6">
    <location>
        <begin position="481"/>
        <end position="501"/>
    </location>
</feature>
<feature type="region of interest" description="Disordered" evidence="5">
    <location>
        <begin position="549"/>
        <end position="578"/>
    </location>
</feature>
<sequence>MTQRHIDNVSTSQGHLLIRQQDDDDEVSSLPSGLNTPAAEATIPLAPAAQGRLRSASLGAFKFSSHILPLSQSSEPSRHSHRVEAKIPTISAIGLVVGLQVGSGIFSSPGMLSQHAGSTGASLIIWVVAGTLAWTGASSFAELGSAIPLNGGAQAYLNYVFGSWASYLFVWTSLVALKPGSAAIISIVGGEYLCRIFYHTAFTAAPSESAHAIPLAVIKLVAIVLLLVVSVVNGLSDRLGNHAPIILTVLKLVSLLAIVIMALVRVGQGRMSESFSAAKLFAGTSHSPGDFVLALYSGLWAFDGWDTSNYIAGELKNARKTLPVVIHVSMATVLVLFLATNVSYLAVLPLKVVAQSNTIALDFGQELLGAAGGLVFSLIVALSCFGALNSSVFTTARLVSVAAQERYIPRMFSHIHTTRNTPINALALQAAFTTFMIIVGDFKSLVGFYGTCSWSFYLLTIISLLLLRIREPHLERPYRTWLINPLIFACVALFLLLIPIFSAPIQSLAAFGFIAIGLPAYYLTTRLQGENAGFRTLFTRQSTSENAIPNNVGYEEVHNTQPADDSEDEDSTPSVKPR</sequence>
<dbReference type="GeneID" id="18925704"/>
<feature type="transmembrane region" description="Helical" evidence="6">
    <location>
        <begin position="446"/>
        <end position="469"/>
    </location>
</feature>
<dbReference type="InterPro" id="IPR002293">
    <property type="entry name" value="AA/rel_permease1"/>
</dbReference>
<dbReference type="InParanoid" id="F4RF53"/>
<dbReference type="AlphaFoldDB" id="F4RF53"/>
<dbReference type="InterPro" id="IPR050598">
    <property type="entry name" value="AminoAcid_Transporter"/>
</dbReference>
<evidence type="ECO:0000256" key="3">
    <source>
        <dbReference type="ARBA" id="ARBA00022989"/>
    </source>
</evidence>
<dbReference type="OrthoDB" id="5982228at2759"/>
<dbReference type="VEuPathDB" id="FungiDB:MELLADRAFT_115873"/>
<dbReference type="eggNOG" id="KOG1287">
    <property type="taxonomic scope" value="Eukaryota"/>
</dbReference>
<dbReference type="EMBL" id="GL883099">
    <property type="protein sequence ID" value="EGG08996.1"/>
    <property type="molecule type" value="Genomic_DNA"/>
</dbReference>
<evidence type="ECO:0000256" key="2">
    <source>
        <dbReference type="ARBA" id="ARBA00022692"/>
    </source>
</evidence>
<feature type="transmembrane region" description="Helical" evidence="6">
    <location>
        <begin position="210"/>
        <end position="232"/>
    </location>
</feature>
<dbReference type="GO" id="GO:0016020">
    <property type="term" value="C:membrane"/>
    <property type="evidence" value="ECO:0007669"/>
    <property type="project" value="UniProtKB-SubCell"/>
</dbReference>
<feature type="transmembrane region" description="Helical" evidence="6">
    <location>
        <begin position="421"/>
        <end position="440"/>
    </location>
</feature>
<feature type="transmembrane region" description="Helical" evidence="6">
    <location>
        <begin position="244"/>
        <end position="264"/>
    </location>
</feature>
<dbReference type="PANTHER" id="PTHR11785">
    <property type="entry name" value="AMINO ACID TRANSPORTER"/>
    <property type="match status" value="1"/>
</dbReference>
<evidence type="ECO:0000256" key="6">
    <source>
        <dbReference type="SAM" id="Phobius"/>
    </source>
</evidence>
<protein>
    <recommendedName>
        <fullName evidence="9">Amino acid transporter</fullName>
    </recommendedName>
</protein>
<reference evidence="8" key="1">
    <citation type="journal article" date="2011" name="Proc. Natl. Acad. Sci. U.S.A.">
        <title>Obligate biotrophy features unraveled by the genomic analysis of rust fungi.</title>
        <authorList>
            <person name="Duplessis S."/>
            <person name="Cuomo C.A."/>
            <person name="Lin Y.-C."/>
            <person name="Aerts A."/>
            <person name="Tisserant E."/>
            <person name="Veneault-Fourrey C."/>
            <person name="Joly D.L."/>
            <person name="Hacquard S."/>
            <person name="Amselem J."/>
            <person name="Cantarel B.L."/>
            <person name="Chiu R."/>
            <person name="Coutinho P.M."/>
            <person name="Feau N."/>
            <person name="Field M."/>
            <person name="Frey P."/>
            <person name="Gelhaye E."/>
            <person name="Goldberg J."/>
            <person name="Grabherr M.G."/>
            <person name="Kodira C.D."/>
            <person name="Kohler A."/>
            <person name="Kuees U."/>
            <person name="Lindquist E.A."/>
            <person name="Lucas S.M."/>
            <person name="Mago R."/>
            <person name="Mauceli E."/>
            <person name="Morin E."/>
            <person name="Murat C."/>
            <person name="Pangilinan J.L."/>
            <person name="Park R."/>
            <person name="Pearson M."/>
            <person name="Quesneville H."/>
            <person name="Rouhier N."/>
            <person name="Sakthikumar S."/>
            <person name="Salamov A.A."/>
            <person name="Schmutz J."/>
            <person name="Selles B."/>
            <person name="Shapiro H."/>
            <person name="Tanguay P."/>
            <person name="Tuskan G.A."/>
            <person name="Henrissat B."/>
            <person name="Van de Peer Y."/>
            <person name="Rouze P."/>
            <person name="Ellis J.G."/>
            <person name="Dodds P.N."/>
            <person name="Schein J.E."/>
            <person name="Zhong S."/>
            <person name="Hamelin R.C."/>
            <person name="Grigoriev I.V."/>
            <person name="Szabo L.J."/>
            <person name="Martin F."/>
        </authorList>
    </citation>
    <scope>NUCLEOTIDE SEQUENCE [LARGE SCALE GENOMIC DNA]</scope>
    <source>
        <strain evidence="8">98AG31 / pathotype 3-4-7</strain>
    </source>
</reference>
<feature type="transmembrane region" description="Helical" evidence="6">
    <location>
        <begin position="324"/>
        <end position="347"/>
    </location>
</feature>
<keyword evidence="2 6" id="KW-0812">Transmembrane</keyword>
<dbReference type="PANTHER" id="PTHR11785:SF512">
    <property type="entry name" value="SOBREMESA, ISOFORM B"/>
    <property type="match status" value="1"/>
</dbReference>
<dbReference type="HOGENOM" id="CLU_007946_3_6_1"/>
<feature type="transmembrane region" description="Helical" evidence="6">
    <location>
        <begin position="156"/>
        <end position="174"/>
    </location>
</feature>
<comment type="subcellular location">
    <subcellularLocation>
        <location evidence="1">Membrane</location>
        <topology evidence="1">Multi-pass membrane protein</topology>
    </subcellularLocation>
</comment>
<feature type="transmembrane region" description="Helical" evidence="6">
    <location>
        <begin position="123"/>
        <end position="144"/>
    </location>
</feature>
<organism evidence="8">
    <name type="scientific">Melampsora larici-populina (strain 98AG31 / pathotype 3-4-7)</name>
    <name type="common">Poplar leaf rust fungus</name>
    <dbReference type="NCBI Taxonomy" id="747676"/>
    <lineage>
        <taxon>Eukaryota</taxon>
        <taxon>Fungi</taxon>
        <taxon>Dikarya</taxon>
        <taxon>Basidiomycota</taxon>
        <taxon>Pucciniomycotina</taxon>
        <taxon>Pucciniomycetes</taxon>
        <taxon>Pucciniales</taxon>
        <taxon>Melampsoraceae</taxon>
        <taxon>Melampsora</taxon>
    </lineage>
</organism>
<accession>F4RF53</accession>
<feature type="transmembrane region" description="Helical" evidence="6">
    <location>
        <begin position="367"/>
        <end position="388"/>
    </location>
</feature>
<dbReference type="GO" id="GO:0015179">
    <property type="term" value="F:L-amino acid transmembrane transporter activity"/>
    <property type="evidence" value="ECO:0007669"/>
    <property type="project" value="TreeGrafter"/>
</dbReference>
<evidence type="ECO:0000313" key="7">
    <source>
        <dbReference type="EMBL" id="EGG08996.1"/>
    </source>
</evidence>
<evidence type="ECO:0008006" key="9">
    <source>
        <dbReference type="Google" id="ProtNLM"/>
    </source>
</evidence>
<name>F4RF53_MELLP</name>
<proteinExistence type="predicted"/>
<keyword evidence="4 6" id="KW-0472">Membrane</keyword>
<dbReference type="Pfam" id="PF13520">
    <property type="entry name" value="AA_permease_2"/>
    <property type="match status" value="1"/>
</dbReference>
<evidence type="ECO:0000256" key="4">
    <source>
        <dbReference type="ARBA" id="ARBA00023136"/>
    </source>
</evidence>
<dbReference type="Proteomes" id="UP000001072">
    <property type="component" value="Unassembled WGS sequence"/>
</dbReference>
<keyword evidence="3 6" id="KW-1133">Transmembrane helix</keyword>
<dbReference type="Gene3D" id="1.20.1740.10">
    <property type="entry name" value="Amino acid/polyamine transporter I"/>
    <property type="match status" value="1"/>
</dbReference>
<feature type="transmembrane region" description="Helical" evidence="6">
    <location>
        <begin position="180"/>
        <end position="198"/>
    </location>
</feature>
<keyword evidence="8" id="KW-1185">Reference proteome</keyword>
<feature type="transmembrane region" description="Helical" evidence="6">
    <location>
        <begin position="87"/>
        <end position="111"/>
    </location>
</feature>
<dbReference type="STRING" id="747676.F4RF53"/>